<organism evidence="2 3">
    <name type="scientific">Sphingomonas sanguinis</name>
    <dbReference type="NCBI Taxonomy" id="33051"/>
    <lineage>
        <taxon>Bacteria</taxon>
        <taxon>Pseudomonadati</taxon>
        <taxon>Pseudomonadota</taxon>
        <taxon>Alphaproteobacteria</taxon>
        <taxon>Sphingomonadales</taxon>
        <taxon>Sphingomonadaceae</taxon>
        <taxon>Sphingomonas</taxon>
    </lineage>
</organism>
<protein>
    <recommendedName>
        <fullName evidence="4">DUF3887 domain-containing protein</fullName>
    </recommendedName>
</protein>
<feature type="chain" id="PRO_5007549480" description="DUF3887 domain-containing protein" evidence="1">
    <location>
        <begin position="21"/>
        <end position="126"/>
    </location>
</feature>
<evidence type="ECO:0000313" key="3">
    <source>
        <dbReference type="Proteomes" id="UP000074410"/>
    </source>
</evidence>
<gene>
    <name evidence="2" type="ORF">NS258_08480</name>
</gene>
<comment type="caution">
    <text evidence="2">The sequence shown here is derived from an EMBL/GenBank/DDBJ whole genome shotgun (WGS) entry which is preliminary data.</text>
</comment>
<dbReference type="EMBL" id="LDTC01000060">
    <property type="protein sequence ID" value="KTW13656.1"/>
    <property type="molecule type" value="Genomic_DNA"/>
</dbReference>
<accession>A0A147J939</accession>
<evidence type="ECO:0008006" key="4">
    <source>
        <dbReference type="Google" id="ProtNLM"/>
    </source>
</evidence>
<name>A0A147J939_9SPHN</name>
<feature type="signal peptide" evidence="1">
    <location>
        <begin position="1"/>
        <end position="20"/>
    </location>
</feature>
<dbReference type="RefSeq" id="WP_058716662.1">
    <property type="nucleotide sequence ID" value="NZ_LDTC01000060.1"/>
</dbReference>
<reference evidence="2 3" key="1">
    <citation type="journal article" date="2016" name="Front. Microbiol.">
        <title>Genomic Resource of Rice Seed Associated Bacteria.</title>
        <authorList>
            <person name="Midha S."/>
            <person name="Bansal K."/>
            <person name="Sharma S."/>
            <person name="Kumar N."/>
            <person name="Patil P.P."/>
            <person name="Chaudhry V."/>
            <person name="Patil P.B."/>
        </authorList>
    </citation>
    <scope>NUCLEOTIDE SEQUENCE [LARGE SCALE GENOMIC DNA]</scope>
    <source>
        <strain evidence="2 3">NS258</strain>
    </source>
</reference>
<evidence type="ECO:0000313" key="2">
    <source>
        <dbReference type="EMBL" id="KTW13656.1"/>
    </source>
</evidence>
<evidence type="ECO:0000256" key="1">
    <source>
        <dbReference type="SAM" id="SignalP"/>
    </source>
</evidence>
<proteinExistence type="predicted"/>
<dbReference type="Proteomes" id="UP000074410">
    <property type="component" value="Unassembled WGS sequence"/>
</dbReference>
<keyword evidence="1" id="KW-0732">Signal</keyword>
<dbReference type="PATRIC" id="fig|33051.5.peg.2760"/>
<dbReference type="AlphaFoldDB" id="A0A147J939"/>
<sequence>MMRLGFVAIGALVLATAATAATGQTGEQGRYADQLRAMFTAVAGGTCPENLMGAGLLDACRQQLPQMAPALKAAGPVRSMAFDKAEDANGQRYEKYTVTFTNGKPTTWVIGALKDGKFEAVYSPGD</sequence>